<organism evidence="9 10">
    <name type="scientific">Candidatus Nitrosotenuis uzonensis</name>
    <dbReference type="NCBI Taxonomy" id="1407055"/>
    <lineage>
        <taxon>Archaea</taxon>
        <taxon>Nitrososphaerota</taxon>
        <taxon>Candidatus Nitrosotenuis</taxon>
    </lineage>
</organism>
<evidence type="ECO:0000313" key="10">
    <source>
        <dbReference type="Proteomes" id="UP000655759"/>
    </source>
</evidence>
<evidence type="ECO:0000256" key="4">
    <source>
        <dbReference type="ARBA" id="ARBA00023014"/>
    </source>
</evidence>
<dbReference type="CDD" id="cd06257">
    <property type="entry name" value="DnaJ"/>
    <property type="match status" value="1"/>
</dbReference>
<dbReference type="GO" id="GO:0051082">
    <property type="term" value="F:unfolded protein binding"/>
    <property type="evidence" value="ECO:0007669"/>
    <property type="project" value="TreeGrafter"/>
</dbReference>
<dbReference type="Pfam" id="PF13370">
    <property type="entry name" value="Fer4_13"/>
    <property type="match status" value="1"/>
</dbReference>
<protein>
    <recommendedName>
        <fullName evidence="5">Ferredoxin</fullName>
    </recommendedName>
</protein>
<dbReference type="PANTHER" id="PTHR43948">
    <property type="entry name" value="DNAJ HOMOLOG SUBFAMILY B"/>
    <property type="match status" value="1"/>
</dbReference>
<evidence type="ECO:0000256" key="2">
    <source>
        <dbReference type="ARBA" id="ARBA00022723"/>
    </source>
</evidence>
<dbReference type="InterPro" id="IPR001623">
    <property type="entry name" value="DnaJ_domain"/>
</dbReference>
<accession>A0A812F2Y3</accession>
<reference evidence="9" key="1">
    <citation type="submission" date="2021-02" db="EMBL/GenBank/DDBJ databases">
        <authorList>
            <person name="Han P."/>
        </authorList>
    </citation>
    <scope>NUCLEOTIDE SEQUENCE</scope>
    <source>
        <strain evidence="9">Candidatus Nitrosotenuis uzonensis 5A</strain>
    </source>
</reference>
<dbReference type="Gene3D" id="1.10.287.110">
    <property type="entry name" value="DnaJ domain"/>
    <property type="match status" value="1"/>
</dbReference>
<evidence type="ECO:0000259" key="7">
    <source>
        <dbReference type="PROSITE" id="PS50076"/>
    </source>
</evidence>
<dbReference type="SUPFAM" id="SSF54862">
    <property type="entry name" value="4Fe-4S ferredoxins"/>
    <property type="match status" value="1"/>
</dbReference>
<feature type="domain" description="J" evidence="7">
    <location>
        <begin position="5"/>
        <end position="73"/>
    </location>
</feature>
<keyword evidence="3 5" id="KW-0408">Iron</keyword>
<dbReference type="InterPro" id="IPR017896">
    <property type="entry name" value="4Fe4S_Fe-S-bd"/>
</dbReference>
<dbReference type="Proteomes" id="UP000655759">
    <property type="component" value="Unassembled WGS sequence"/>
</dbReference>
<feature type="domain" description="4Fe-4S ferredoxin-type" evidence="8">
    <location>
        <begin position="149"/>
        <end position="177"/>
    </location>
</feature>
<dbReference type="RefSeq" id="WP_205099887.1">
    <property type="nucleotide sequence ID" value="NZ_CAJNAQ010000005.1"/>
</dbReference>
<comment type="caution">
    <text evidence="9">The sequence shown here is derived from an EMBL/GenBank/DDBJ whole genome shotgun (WGS) entry which is preliminary data.</text>
</comment>
<sequence>MDAAQAYQVLQIQPNSSFSEIKYAYRKLALELHPDKNVEERDGAKFKIVTEAYHVLKKSNKIANSKTKTAKYTDSAKKERSVRRTNWGAPPGQKIPEEDWSRYTRHVEETDPTFWQKYVSEFWKRYEEQIKHPNGMYDFEITQEKEPDLSVDVDHSLCIGCCSCEIIAPSVFSVDKASKMNPKSTVINKKGAKCSKIMDAAQTCPTKAIRVEDEKTGARLYPY</sequence>
<dbReference type="EMBL" id="CAJNAQ010000005">
    <property type="protein sequence ID" value="CAE6498000.1"/>
    <property type="molecule type" value="Genomic_DNA"/>
</dbReference>
<keyword evidence="4 5" id="KW-0411">Iron-sulfur</keyword>
<dbReference type="InterPro" id="IPR036869">
    <property type="entry name" value="J_dom_sf"/>
</dbReference>
<dbReference type="InterPro" id="IPR001080">
    <property type="entry name" value="3Fe4S_ferredoxin"/>
</dbReference>
<evidence type="ECO:0000313" key="9">
    <source>
        <dbReference type="EMBL" id="CAE6498000.1"/>
    </source>
</evidence>
<dbReference type="Gene3D" id="3.30.70.20">
    <property type="match status" value="1"/>
</dbReference>
<evidence type="ECO:0000256" key="1">
    <source>
        <dbReference type="ARBA" id="ARBA00001966"/>
    </source>
</evidence>
<dbReference type="PROSITE" id="PS50076">
    <property type="entry name" value="DNAJ_2"/>
    <property type="match status" value="1"/>
</dbReference>
<name>A0A812F2Y3_9ARCH</name>
<evidence type="ECO:0000256" key="6">
    <source>
        <dbReference type="SAM" id="MobiDB-lite"/>
    </source>
</evidence>
<dbReference type="SMART" id="SM00271">
    <property type="entry name" value="DnaJ"/>
    <property type="match status" value="1"/>
</dbReference>
<evidence type="ECO:0000256" key="5">
    <source>
        <dbReference type="RuleBase" id="RU368020"/>
    </source>
</evidence>
<gene>
    <name evidence="9" type="ORF">NUZ5A_50732</name>
</gene>
<dbReference type="Pfam" id="PF00226">
    <property type="entry name" value="DnaJ"/>
    <property type="match status" value="1"/>
</dbReference>
<dbReference type="PRINTS" id="PR00625">
    <property type="entry name" value="JDOMAIN"/>
</dbReference>
<dbReference type="GO" id="GO:0044183">
    <property type="term" value="F:protein folding chaperone"/>
    <property type="evidence" value="ECO:0007669"/>
    <property type="project" value="TreeGrafter"/>
</dbReference>
<keyword evidence="2 5" id="KW-0479">Metal-binding</keyword>
<dbReference type="GO" id="GO:0051536">
    <property type="term" value="F:iron-sulfur cluster binding"/>
    <property type="evidence" value="ECO:0007669"/>
    <property type="project" value="UniProtKB-KW"/>
</dbReference>
<evidence type="ECO:0000256" key="3">
    <source>
        <dbReference type="ARBA" id="ARBA00023004"/>
    </source>
</evidence>
<dbReference type="GO" id="GO:0005506">
    <property type="term" value="F:iron ion binding"/>
    <property type="evidence" value="ECO:0007669"/>
    <property type="project" value="UniProtKB-UniRule"/>
</dbReference>
<dbReference type="GO" id="GO:0051087">
    <property type="term" value="F:protein-folding chaperone binding"/>
    <property type="evidence" value="ECO:0007669"/>
    <property type="project" value="TreeGrafter"/>
</dbReference>
<keyword evidence="5" id="KW-0249">Electron transport</keyword>
<feature type="region of interest" description="Disordered" evidence="6">
    <location>
        <begin position="67"/>
        <end position="95"/>
    </location>
</feature>
<dbReference type="PANTHER" id="PTHR43948:SF10">
    <property type="entry name" value="MRJ, ISOFORM E"/>
    <property type="match status" value="1"/>
</dbReference>
<proteinExistence type="predicted"/>
<dbReference type="GO" id="GO:0009055">
    <property type="term" value="F:electron transfer activity"/>
    <property type="evidence" value="ECO:0007669"/>
    <property type="project" value="UniProtKB-UniRule"/>
</dbReference>
<comment type="function">
    <text evidence="5">Ferredoxins are iron-sulfur proteins that transfer electrons in a wide variety of metabolic reactions.</text>
</comment>
<evidence type="ECO:0000259" key="8">
    <source>
        <dbReference type="PROSITE" id="PS51379"/>
    </source>
</evidence>
<keyword evidence="5" id="KW-0813">Transport</keyword>
<dbReference type="GO" id="GO:0005737">
    <property type="term" value="C:cytoplasm"/>
    <property type="evidence" value="ECO:0007669"/>
    <property type="project" value="TreeGrafter"/>
</dbReference>
<dbReference type="AlphaFoldDB" id="A0A812F2Y3"/>
<comment type="cofactor">
    <cofactor evidence="1">
        <name>[4Fe-4S] cluster</name>
        <dbReference type="ChEBI" id="CHEBI:49883"/>
    </cofactor>
</comment>
<dbReference type="PRINTS" id="PR00352">
    <property type="entry name" value="3FE4SFRDOXIN"/>
</dbReference>
<dbReference type="PROSITE" id="PS51379">
    <property type="entry name" value="4FE4S_FER_2"/>
    <property type="match status" value="1"/>
</dbReference>
<dbReference type="SUPFAM" id="SSF46565">
    <property type="entry name" value="Chaperone J-domain"/>
    <property type="match status" value="1"/>
</dbReference>